<evidence type="ECO:0000256" key="3">
    <source>
        <dbReference type="ARBA" id="ARBA00022525"/>
    </source>
</evidence>
<accession>J8E530</accession>
<dbReference type="EMBL" id="AHEA01000015">
    <property type="protein sequence ID" value="EJQ83645.1"/>
    <property type="molecule type" value="Genomic_DNA"/>
</dbReference>
<feature type="domain" description="Peptidase S8/S53" evidence="12">
    <location>
        <begin position="231"/>
        <end position="606"/>
    </location>
</feature>
<comment type="similarity">
    <text evidence="1 9 10">Belongs to the peptidase S8 family.</text>
</comment>
<keyword evidence="6 9" id="KW-0378">Hydrolase</keyword>
<dbReference type="Gene3D" id="3.40.50.200">
    <property type="entry name" value="Peptidase S8/S53 domain"/>
    <property type="match status" value="1"/>
</dbReference>
<dbReference type="InterPro" id="IPR034213">
    <property type="entry name" value="S8_Vpr-like"/>
</dbReference>
<organism evidence="16 17">
    <name type="scientific">Bacillus cereus HuA4-10</name>
    <dbReference type="NCBI Taxonomy" id="1053206"/>
    <lineage>
        <taxon>Bacteria</taxon>
        <taxon>Bacillati</taxon>
        <taxon>Bacillota</taxon>
        <taxon>Bacilli</taxon>
        <taxon>Bacillales</taxon>
        <taxon>Bacillaceae</taxon>
        <taxon>Bacillus</taxon>
        <taxon>Bacillus cereus group</taxon>
    </lineage>
</organism>
<gene>
    <name evidence="16" type="ORF">IGC_01171</name>
</gene>
<dbReference type="SUPFAM" id="SSF52025">
    <property type="entry name" value="PA domain"/>
    <property type="match status" value="1"/>
</dbReference>
<keyword evidence="5" id="KW-0732">Signal</keyword>
<dbReference type="PRINTS" id="PR00723">
    <property type="entry name" value="SUBTILISIN"/>
</dbReference>
<dbReference type="Pfam" id="PF13860">
    <property type="entry name" value="FlgD_ig"/>
    <property type="match status" value="1"/>
</dbReference>
<dbReference type="PROSITE" id="PS00138">
    <property type="entry name" value="SUBTILASE_SER"/>
    <property type="match status" value="1"/>
</dbReference>
<dbReference type="Gene3D" id="2.60.40.10">
    <property type="entry name" value="Immunoglobulins"/>
    <property type="match status" value="1"/>
</dbReference>
<dbReference type="PROSITE" id="PS00136">
    <property type="entry name" value="SUBTILASE_ASP"/>
    <property type="match status" value="1"/>
</dbReference>
<comment type="caution">
    <text evidence="16">The sequence shown here is derived from an EMBL/GenBank/DDBJ whole genome shotgun (WGS) entry which is preliminary data.</text>
</comment>
<dbReference type="PROSITE" id="PS00137">
    <property type="entry name" value="SUBTILASE_HIS"/>
    <property type="match status" value="1"/>
</dbReference>
<dbReference type="InterPro" id="IPR046450">
    <property type="entry name" value="PA_dom_sf"/>
</dbReference>
<keyword evidence="2" id="KW-0134">Cell wall</keyword>
<evidence type="ECO:0008006" key="18">
    <source>
        <dbReference type="Google" id="ProtNLM"/>
    </source>
</evidence>
<evidence type="ECO:0000256" key="1">
    <source>
        <dbReference type="ARBA" id="ARBA00011073"/>
    </source>
</evidence>
<dbReference type="PANTHER" id="PTHR43806">
    <property type="entry name" value="PEPTIDASE S8"/>
    <property type="match status" value="1"/>
</dbReference>
<dbReference type="InterPro" id="IPR036852">
    <property type="entry name" value="Peptidase_S8/S53_dom_sf"/>
</dbReference>
<evidence type="ECO:0000313" key="16">
    <source>
        <dbReference type="EMBL" id="EJQ83645.1"/>
    </source>
</evidence>
<feature type="region of interest" description="Disordered" evidence="11">
    <location>
        <begin position="198"/>
        <end position="220"/>
    </location>
</feature>
<dbReference type="InterPro" id="IPR022398">
    <property type="entry name" value="Peptidase_S8_His-AS"/>
</dbReference>
<proteinExistence type="inferred from homology"/>
<dbReference type="HOGENOM" id="CLU_004945_1_0_9"/>
<evidence type="ECO:0000256" key="5">
    <source>
        <dbReference type="ARBA" id="ARBA00022729"/>
    </source>
</evidence>
<evidence type="ECO:0000259" key="13">
    <source>
        <dbReference type="Pfam" id="PF02225"/>
    </source>
</evidence>
<evidence type="ECO:0000259" key="15">
    <source>
        <dbReference type="Pfam" id="PF13860"/>
    </source>
</evidence>
<reference evidence="16 17" key="1">
    <citation type="submission" date="2012-04" db="EMBL/GenBank/DDBJ databases">
        <title>The Genome Sequence of Bacillus cereus HuA4-10.</title>
        <authorList>
            <consortium name="The Broad Institute Genome Sequencing Platform"/>
            <consortium name="The Broad Institute Genome Sequencing Center for Infectious Disease"/>
            <person name="Feldgarden M."/>
            <person name="Van der Auwera G.A."/>
            <person name="Mahillon J."/>
            <person name="Duprez V."/>
            <person name="Timmery S."/>
            <person name="Mattelet C."/>
            <person name="Dierick K."/>
            <person name="Sun M."/>
            <person name="Yu Z."/>
            <person name="Zhu L."/>
            <person name="Hu X."/>
            <person name="Shank E.B."/>
            <person name="Swiecicka I."/>
            <person name="Hansen B.M."/>
            <person name="Andrup L."/>
            <person name="Young S.K."/>
            <person name="Zeng Q."/>
            <person name="Gargeya S."/>
            <person name="Fitzgerald M."/>
            <person name="Haas B."/>
            <person name="Abouelleil A."/>
            <person name="Alvarado L."/>
            <person name="Arachchi H.M."/>
            <person name="Berlin A."/>
            <person name="Chapman S.B."/>
            <person name="Goldberg J."/>
            <person name="Griggs A."/>
            <person name="Gujja S."/>
            <person name="Hansen M."/>
            <person name="Howarth C."/>
            <person name="Imamovic A."/>
            <person name="Larimer J."/>
            <person name="McCowen C."/>
            <person name="Montmayeur A."/>
            <person name="Murphy C."/>
            <person name="Neiman D."/>
            <person name="Pearson M."/>
            <person name="Priest M."/>
            <person name="Roberts A."/>
            <person name="Saif S."/>
            <person name="Shea T."/>
            <person name="Sisk P."/>
            <person name="Sykes S."/>
            <person name="Wortman J."/>
            <person name="Nusbaum C."/>
            <person name="Birren B."/>
        </authorList>
    </citation>
    <scope>NUCLEOTIDE SEQUENCE [LARGE SCALE GENOMIC DNA]</scope>
    <source>
        <strain evidence="16 17">HuA4-10</strain>
    </source>
</reference>
<feature type="active site" description="Charge relay system" evidence="8 9">
    <location>
        <position position="240"/>
    </location>
</feature>
<evidence type="ECO:0000259" key="14">
    <source>
        <dbReference type="Pfam" id="PF05922"/>
    </source>
</evidence>
<protein>
    <recommendedName>
        <fullName evidence="18">Minor extracellular protease VpR</fullName>
    </recommendedName>
</protein>
<keyword evidence="3" id="KW-0964">Secreted</keyword>
<feature type="domain" description="PA" evidence="13">
    <location>
        <begin position="420"/>
        <end position="503"/>
    </location>
</feature>
<evidence type="ECO:0000256" key="8">
    <source>
        <dbReference type="PIRSR" id="PIRSR615500-1"/>
    </source>
</evidence>
<dbReference type="SUPFAM" id="SSF52743">
    <property type="entry name" value="Subtilisin-like"/>
    <property type="match status" value="1"/>
</dbReference>
<dbReference type="InterPro" id="IPR015500">
    <property type="entry name" value="Peptidase_S8_subtilisin-rel"/>
</dbReference>
<dbReference type="InterPro" id="IPR010259">
    <property type="entry name" value="S8pro/Inhibitor_I9"/>
</dbReference>
<dbReference type="Gene3D" id="2.60.40.4070">
    <property type="match status" value="1"/>
</dbReference>
<dbReference type="Pfam" id="PF00082">
    <property type="entry name" value="Peptidase_S8"/>
    <property type="match status" value="1"/>
</dbReference>
<evidence type="ECO:0000256" key="9">
    <source>
        <dbReference type="PROSITE-ProRule" id="PRU01240"/>
    </source>
</evidence>
<evidence type="ECO:0000256" key="11">
    <source>
        <dbReference type="SAM" id="MobiDB-lite"/>
    </source>
</evidence>
<dbReference type="Pfam" id="PF02225">
    <property type="entry name" value="PA"/>
    <property type="match status" value="1"/>
</dbReference>
<evidence type="ECO:0000256" key="7">
    <source>
        <dbReference type="ARBA" id="ARBA00022825"/>
    </source>
</evidence>
<feature type="active site" description="Charge relay system" evidence="8 9">
    <location>
        <position position="567"/>
    </location>
</feature>
<evidence type="ECO:0000313" key="17">
    <source>
        <dbReference type="Proteomes" id="UP000006977"/>
    </source>
</evidence>
<dbReference type="InterPro" id="IPR000209">
    <property type="entry name" value="Peptidase_S8/S53_dom"/>
</dbReference>
<dbReference type="CDD" id="cd07474">
    <property type="entry name" value="Peptidases_S8_subtilisin_Vpr-like"/>
    <property type="match status" value="1"/>
</dbReference>
<keyword evidence="4 9" id="KW-0645">Protease</keyword>
<dbReference type="InterPro" id="IPR023827">
    <property type="entry name" value="Peptidase_S8_Asp-AS"/>
</dbReference>
<dbReference type="Proteomes" id="UP000006977">
    <property type="component" value="Unassembled WGS sequence"/>
</dbReference>
<dbReference type="InterPro" id="IPR013783">
    <property type="entry name" value="Ig-like_fold"/>
</dbReference>
<dbReference type="PATRIC" id="fig|1053206.3.peg.1186"/>
<dbReference type="Pfam" id="PF05922">
    <property type="entry name" value="Inhibitor_I9"/>
    <property type="match status" value="1"/>
</dbReference>
<dbReference type="GO" id="GO:0006508">
    <property type="term" value="P:proteolysis"/>
    <property type="evidence" value="ECO:0007669"/>
    <property type="project" value="UniProtKB-KW"/>
</dbReference>
<evidence type="ECO:0000256" key="2">
    <source>
        <dbReference type="ARBA" id="ARBA00022512"/>
    </source>
</evidence>
<evidence type="ECO:0000256" key="10">
    <source>
        <dbReference type="RuleBase" id="RU003355"/>
    </source>
</evidence>
<name>J8E530_BACCE</name>
<dbReference type="PROSITE" id="PS51892">
    <property type="entry name" value="SUBTILASE"/>
    <property type="match status" value="1"/>
</dbReference>
<evidence type="ECO:0000256" key="6">
    <source>
        <dbReference type="ARBA" id="ARBA00022801"/>
    </source>
</evidence>
<dbReference type="InterPro" id="IPR050131">
    <property type="entry name" value="Peptidase_S8_subtilisin-like"/>
</dbReference>
<evidence type="ECO:0000256" key="4">
    <source>
        <dbReference type="ARBA" id="ARBA00022670"/>
    </source>
</evidence>
<dbReference type="AlphaFoldDB" id="J8E530"/>
<feature type="active site" description="Charge relay system" evidence="8 9">
    <location>
        <position position="273"/>
    </location>
</feature>
<feature type="domain" description="Inhibitor I9" evidence="14">
    <location>
        <begin position="100"/>
        <end position="194"/>
    </location>
</feature>
<dbReference type="InterPro" id="IPR037045">
    <property type="entry name" value="S8pro/Inhibitor_I9_sf"/>
</dbReference>
<dbReference type="InterPro" id="IPR025965">
    <property type="entry name" value="FlgD/Vpr_Ig-like"/>
</dbReference>
<dbReference type="Gene3D" id="3.30.70.80">
    <property type="entry name" value="Peptidase S8 propeptide/proteinase inhibitor I9"/>
    <property type="match status" value="1"/>
</dbReference>
<dbReference type="Gene3D" id="3.50.30.30">
    <property type="match status" value="1"/>
</dbReference>
<sequence>MNYVESIVYPTFVFIFYNKNERYFFGILALLLGGVSMKKTTSTLLSMALVFSSFGALSAHAESLQKEKQFSPQLKTTIEQWGENKIAPNVETKTAKEISVIVELQHAPLASQSNIQHAPDLQNSNAQSYHAQLKKAQEDTTKRIKEKAPQATIKATYNTLFSGFSISVPGDQITALASLPEVKAVYPNLTYKLHETSKSATNEEAPNIGGPTIGAPEAWNLKDPTGKPLDGKGMKVAIIDSGVDYTHPDLQANYIGGYDTVDEDNDPMDGNVHGTHVAGIIAGNGKIKGIAPNASILAYRVMNDGGTGTTDDIIQGIEHAIQDGADVLNLSLGQDLNVPDQPVTMTLERAAKLGVTAVVSNGNDGPKPWSVDAPGNASSVISVGASTVSIPFPTFQVAGSNKSYQGLPLSKSDFQVGNDAQLVYVGYGNPSDYAKQDVKGKFALVLQGTSSTLVKAEQAKQAGALGVLLISNEKEINIMPEYFGREEVALPVMQLSNTNGEELKNLITKRKKNIKIGQPNQTELIGNFSSRGPSQGSWLIKPDVVAPGVQITSTVPRGGYESHNGTSMAAPQVTGAVALLRQMHPDWTTEQLKSSLANTAKTLKDVNENTYPVMAQGSGLINIPKAVKADALVTPNNVSFGLIKPNSGKVKLTQNITLQNLSSKKKNFSTRIELLDTKTKVQTSFSSSVSVKPNSNIEKPFTITVDSSLPQGVYTGNLYVKEQGKTEEMRIPFTFSIDPKEYKRIDGLEIVNSTFSPNNDRILDDNLINYYLVTPVEDVTFHANLITKDRVTYQGMVYQGKNETPGYKSFKWNGTKTDGSPLPDGLYQIEAVASNSGGETKQTGAVFIDRTAPQLTYEIDQENLVIRGKVNDILLDWMTESGWVAPGHPVTIQYEINGNGVWENAFLNPWEKNFEIYFDRNQLQPGKNTIHIVATDAAGNTTNLNVDLEVK</sequence>
<dbReference type="GO" id="GO:0004252">
    <property type="term" value="F:serine-type endopeptidase activity"/>
    <property type="evidence" value="ECO:0007669"/>
    <property type="project" value="UniProtKB-UniRule"/>
</dbReference>
<keyword evidence="7 9" id="KW-0720">Serine protease</keyword>
<feature type="domain" description="FlgD/Vpr Ig-like" evidence="15">
    <location>
        <begin position="802"/>
        <end position="836"/>
    </location>
</feature>
<dbReference type="InterPro" id="IPR003137">
    <property type="entry name" value="PA_domain"/>
</dbReference>
<evidence type="ECO:0000259" key="12">
    <source>
        <dbReference type="Pfam" id="PF00082"/>
    </source>
</evidence>
<dbReference type="InterPro" id="IPR023828">
    <property type="entry name" value="Peptidase_S8_Ser-AS"/>
</dbReference>
<dbReference type="PANTHER" id="PTHR43806:SF65">
    <property type="entry name" value="SERINE PROTEASE APRX"/>
    <property type="match status" value="1"/>
</dbReference>